<sequence length="213" mass="22535">MMLFLISFFAGFALSASLIVAIGAQNLFVLRQGLKQEHVGVIVLFCGFSDAVLIIAGVSGVGALASALPALSAGLTLAGALFLAWYGAKSLYRAAHQSSMLAQVDRGISLRQALLAVAAFTWLNPHVYLDTVLLMGAAATAQPPSARPMFAAGAASASFLWFAALGYGARLLQPLFARPRSWLILDVFIGCIMFTLAGFLLWNGLMHPFLARS</sequence>
<comment type="subcellular location">
    <subcellularLocation>
        <location evidence="1">Cell membrane</location>
        <topology evidence="1">Multi-pass membrane protein</topology>
    </subcellularLocation>
</comment>
<dbReference type="RefSeq" id="WP_095349318.1">
    <property type="nucleotide sequence ID" value="NZ_JBDNMF010000013.1"/>
</dbReference>
<accession>A0A269Y332</accession>
<feature type="transmembrane region" description="Helical" evidence="6">
    <location>
        <begin position="41"/>
        <end position="64"/>
    </location>
</feature>
<reference evidence="7 8" key="1">
    <citation type="submission" date="2017-04" db="EMBL/GenBank/DDBJ databases">
        <title>Kefir bacterial isolates.</title>
        <authorList>
            <person name="Kim Y."/>
            <person name="Blasche S."/>
            <person name="Patil K.R."/>
        </authorList>
    </citation>
    <scope>NUCLEOTIDE SEQUENCE [LARGE SCALE GENOMIC DNA]</scope>
    <source>
        <strain evidence="7 8">KR</strain>
    </source>
</reference>
<dbReference type="Pfam" id="PF01810">
    <property type="entry name" value="LysE"/>
    <property type="match status" value="1"/>
</dbReference>
<evidence type="ECO:0000256" key="1">
    <source>
        <dbReference type="ARBA" id="ARBA00004651"/>
    </source>
</evidence>
<name>A0A269Y332_9PROT</name>
<evidence type="ECO:0000313" key="7">
    <source>
        <dbReference type="EMBL" id="PAK79076.1"/>
    </source>
</evidence>
<dbReference type="GO" id="GO:0015171">
    <property type="term" value="F:amino acid transmembrane transporter activity"/>
    <property type="evidence" value="ECO:0007669"/>
    <property type="project" value="TreeGrafter"/>
</dbReference>
<evidence type="ECO:0000256" key="3">
    <source>
        <dbReference type="ARBA" id="ARBA00022692"/>
    </source>
</evidence>
<feature type="transmembrane region" description="Helical" evidence="6">
    <location>
        <begin position="108"/>
        <end position="129"/>
    </location>
</feature>
<dbReference type="PANTHER" id="PTHR30086">
    <property type="entry name" value="ARGININE EXPORTER PROTEIN ARGO"/>
    <property type="match status" value="1"/>
</dbReference>
<feature type="transmembrane region" description="Helical" evidence="6">
    <location>
        <begin position="6"/>
        <end position="29"/>
    </location>
</feature>
<keyword evidence="2" id="KW-1003">Cell membrane</keyword>
<keyword evidence="3 6" id="KW-0812">Transmembrane</keyword>
<keyword evidence="5 6" id="KW-0472">Membrane</keyword>
<evidence type="ECO:0000256" key="6">
    <source>
        <dbReference type="SAM" id="Phobius"/>
    </source>
</evidence>
<dbReference type="InterPro" id="IPR001123">
    <property type="entry name" value="LeuE-type"/>
</dbReference>
<evidence type="ECO:0000313" key="8">
    <source>
        <dbReference type="Proteomes" id="UP000216151"/>
    </source>
</evidence>
<evidence type="ECO:0000256" key="2">
    <source>
        <dbReference type="ARBA" id="ARBA00022475"/>
    </source>
</evidence>
<keyword evidence="8" id="KW-1185">Reference proteome</keyword>
<proteinExistence type="predicted"/>
<dbReference type="EMBL" id="NCXK01000002">
    <property type="protein sequence ID" value="PAK79076.1"/>
    <property type="molecule type" value="Genomic_DNA"/>
</dbReference>
<gene>
    <name evidence="7" type="ORF">B8X00_04220</name>
</gene>
<keyword evidence="4 6" id="KW-1133">Transmembrane helix</keyword>
<dbReference type="AlphaFoldDB" id="A0A269Y332"/>
<organism evidence="7 8">
    <name type="scientific">Acetobacter fabarum</name>
    <dbReference type="NCBI Taxonomy" id="483199"/>
    <lineage>
        <taxon>Bacteria</taxon>
        <taxon>Pseudomonadati</taxon>
        <taxon>Pseudomonadota</taxon>
        <taxon>Alphaproteobacteria</taxon>
        <taxon>Acetobacterales</taxon>
        <taxon>Acetobacteraceae</taxon>
        <taxon>Acetobacter</taxon>
    </lineage>
</organism>
<feature type="transmembrane region" description="Helical" evidence="6">
    <location>
        <begin position="70"/>
        <end position="88"/>
    </location>
</feature>
<dbReference type="PANTHER" id="PTHR30086:SF20">
    <property type="entry name" value="ARGININE EXPORTER PROTEIN ARGO-RELATED"/>
    <property type="match status" value="1"/>
</dbReference>
<comment type="caution">
    <text evidence="7">The sequence shown here is derived from an EMBL/GenBank/DDBJ whole genome shotgun (WGS) entry which is preliminary data.</text>
</comment>
<feature type="transmembrane region" description="Helical" evidence="6">
    <location>
        <begin position="181"/>
        <end position="202"/>
    </location>
</feature>
<protein>
    <submittedName>
        <fullName evidence="7">Amino acid transporter</fullName>
    </submittedName>
</protein>
<evidence type="ECO:0000256" key="5">
    <source>
        <dbReference type="ARBA" id="ARBA00023136"/>
    </source>
</evidence>
<dbReference type="Proteomes" id="UP000216151">
    <property type="component" value="Unassembled WGS sequence"/>
</dbReference>
<feature type="transmembrane region" description="Helical" evidence="6">
    <location>
        <begin position="149"/>
        <end position="169"/>
    </location>
</feature>
<dbReference type="GO" id="GO:0005886">
    <property type="term" value="C:plasma membrane"/>
    <property type="evidence" value="ECO:0007669"/>
    <property type="project" value="UniProtKB-SubCell"/>
</dbReference>
<evidence type="ECO:0000256" key="4">
    <source>
        <dbReference type="ARBA" id="ARBA00022989"/>
    </source>
</evidence>
<dbReference type="OrthoDB" id="5638726at2"/>